<dbReference type="GO" id="GO:0006508">
    <property type="term" value="P:proteolysis"/>
    <property type="evidence" value="ECO:0007669"/>
    <property type="project" value="InterPro"/>
</dbReference>
<dbReference type="AlphaFoldDB" id="A0A644U4P0"/>
<dbReference type="InterPro" id="IPR029045">
    <property type="entry name" value="ClpP/crotonase-like_dom_sf"/>
</dbReference>
<accession>A0A644U4P0</accession>
<comment type="caution">
    <text evidence="2">The sequence shown here is derived from an EMBL/GenBank/DDBJ whole genome shotgun (WGS) entry which is preliminary data.</text>
</comment>
<feature type="domain" description="Tail specific protease" evidence="1">
    <location>
        <begin position="267"/>
        <end position="428"/>
    </location>
</feature>
<dbReference type="InterPro" id="IPR005151">
    <property type="entry name" value="Tail-specific_protease"/>
</dbReference>
<dbReference type="GO" id="GO:0008236">
    <property type="term" value="F:serine-type peptidase activity"/>
    <property type="evidence" value="ECO:0007669"/>
    <property type="project" value="InterPro"/>
</dbReference>
<evidence type="ECO:0000259" key="1">
    <source>
        <dbReference type="Pfam" id="PF03572"/>
    </source>
</evidence>
<dbReference type="Pfam" id="PF03572">
    <property type="entry name" value="Peptidase_S41"/>
    <property type="match status" value="1"/>
</dbReference>
<dbReference type="SUPFAM" id="SSF52096">
    <property type="entry name" value="ClpP/crotonase"/>
    <property type="match status" value="1"/>
</dbReference>
<proteinExistence type="predicted"/>
<evidence type="ECO:0000313" key="2">
    <source>
        <dbReference type="EMBL" id="MPL73897.1"/>
    </source>
</evidence>
<organism evidence="2">
    <name type="scientific">bioreactor metagenome</name>
    <dbReference type="NCBI Taxonomy" id="1076179"/>
    <lineage>
        <taxon>unclassified sequences</taxon>
        <taxon>metagenomes</taxon>
        <taxon>ecological metagenomes</taxon>
    </lineage>
</organism>
<name>A0A644U4P0_9ZZZZ</name>
<dbReference type="EMBL" id="VSSQ01000076">
    <property type="protein sequence ID" value="MPL73897.1"/>
    <property type="molecule type" value="Genomic_DNA"/>
</dbReference>
<protein>
    <recommendedName>
        <fullName evidence="1">Tail specific protease domain-containing protein</fullName>
    </recommendedName>
</protein>
<gene>
    <name evidence="2" type="ORF">SDC9_19706</name>
</gene>
<sequence>MRLINKSFTIYKYFYILFLLGLIGNPIQSQTITKEQMQDDLLFLQGHIHQYFSPLPLLEERTGINVDKEFKKLYGEITTTTSIEEFTQIIRQGLNLLYDGHSQIIPGYSLKNYASSEYFLSTIGNVTLSDTTNADHFYRLTTEYVNSRVKINLLTKYMNGDYYNILPFTYNEIHIDTGEKIGSINGIPMNQFVKDNYSKMYYLRWDPINNKPYTRLFPMALPLIGFDKFTLSIGGKEIELDVSKKVNTQGKMHAQSNFGKVMPLNNNILYIRIPEMIEEKWYTNEFLTTYSPNIEKIIIDVRSNPGGSDGAWISLLKKIIDKPLKYKYHVGFNHNEAIENAIQSSFNELKIIRKGRKTEVYQDVVLLPDSNSVHFDGKIYILQDESSYSAATALASIAWENDHIISVGATSALIGGYTLPSIAFKLPNSGIVFTLAFATDLRGGANNPYMDKVEVEISEEDINIFADKILNYDCYSKEYLSTKDPLIKYVKED</sequence>
<dbReference type="Gene3D" id="1.20.920.70">
    <property type="match status" value="1"/>
</dbReference>
<dbReference type="Gene3D" id="3.90.226.10">
    <property type="entry name" value="2-enoyl-CoA Hydratase, Chain A, domain 1"/>
    <property type="match status" value="1"/>
</dbReference>
<reference evidence="2" key="1">
    <citation type="submission" date="2019-08" db="EMBL/GenBank/DDBJ databases">
        <authorList>
            <person name="Kucharzyk K."/>
            <person name="Murdoch R.W."/>
            <person name="Higgins S."/>
            <person name="Loffler F."/>
        </authorList>
    </citation>
    <scope>NUCLEOTIDE SEQUENCE</scope>
</reference>